<evidence type="ECO:0000313" key="6">
    <source>
        <dbReference type="Proteomes" id="UP000663801"/>
    </source>
</evidence>
<dbReference type="PANTHER" id="PTHR30502:SF0">
    <property type="entry name" value="PHOSPHOENOLPYRUVATE CARBOXYLASE FAMILY PROTEIN"/>
    <property type="match status" value="1"/>
</dbReference>
<keyword evidence="2" id="KW-0479">Metal-binding</keyword>
<name>A0A939C458_9ACTN</name>
<gene>
    <name evidence="5" type="ORF">JL107_02635</name>
</gene>
<comment type="similarity">
    <text evidence="1">Belongs to the HpcH/HpaI aldolase family.</text>
</comment>
<dbReference type="InterPro" id="IPR005000">
    <property type="entry name" value="Aldolase/citrate-lyase_domain"/>
</dbReference>
<dbReference type="InterPro" id="IPR040442">
    <property type="entry name" value="Pyrv_kinase-like_dom_sf"/>
</dbReference>
<dbReference type="GO" id="GO:0005737">
    <property type="term" value="C:cytoplasm"/>
    <property type="evidence" value="ECO:0007669"/>
    <property type="project" value="TreeGrafter"/>
</dbReference>
<dbReference type="InterPro" id="IPR050251">
    <property type="entry name" value="HpcH-HpaI_aldolase"/>
</dbReference>
<dbReference type="SUPFAM" id="SSF51621">
    <property type="entry name" value="Phosphoenolpyruvate/pyruvate domain"/>
    <property type="match status" value="1"/>
</dbReference>
<dbReference type="RefSeq" id="WP_205255494.1">
    <property type="nucleotide sequence ID" value="NZ_BAAAPV010000001.1"/>
</dbReference>
<dbReference type="EMBL" id="JAERWL010000003">
    <property type="protein sequence ID" value="MBM9475334.1"/>
    <property type="molecule type" value="Genomic_DNA"/>
</dbReference>
<dbReference type="PANTHER" id="PTHR30502">
    <property type="entry name" value="2-KETO-3-DEOXY-L-RHAMNONATE ALDOLASE"/>
    <property type="match status" value="1"/>
</dbReference>
<protein>
    <recommendedName>
        <fullName evidence="4">HpcH/HpaI aldolase/citrate lyase domain-containing protein</fullName>
    </recommendedName>
</protein>
<organism evidence="5 6">
    <name type="scientific">Nakamurella flavida</name>
    <dbReference type="NCBI Taxonomy" id="363630"/>
    <lineage>
        <taxon>Bacteria</taxon>
        <taxon>Bacillati</taxon>
        <taxon>Actinomycetota</taxon>
        <taxon>Actinomycetes</taxon>
        <taxon>Nakamurellales</taxon>
        <taxon>Nakamurellaceae</taxon>
        <taxon>Nakamurella</taxon>
    </lineage>
</organism>
<dbReference type="AlphaFoldDB" id="A0A939C458"/>
<evidence type="ECO:0000256" key="2">
    <source>
        <dbReference type="ARBA" id="ARBA00022723"/>
    </source>
</evidence>
<dbReference type="GO" id="GO:0046872">
    <property type="term" value="F:metal ion binding"/>
    <property type="evidence" value="ECO:0007669"/>
    <property type="project" value="UniProtKB-KW"/>
</dbReference>
<evidence type="ECO:0000256" key="3">
    <source>
        <dbReference type="ARBA" id="ARBA00023239"/>
    </source>
</evidence>
<dbReference type="GO" id="GO:0016832">
    <property type="term" value="F:aldehyde-lyase activity"/>
    <property type="evidence" value="ECO:0007669"/>
    <property type="project" value="TreeGrafter"/>
</dbReference>
<evidence type="ECO:0000256" key="1">
    <source>
        <dbReference type="ARBA" id="ARBA00005568"/>
    </source>
</evidence>
<dbReference type="Proteomes" id="UP000663801">
    <property type="component" value="Unassembled WGS sequence"/>
</dbReference>
<proteinExistence type="inferred from homology"/>
<evidence type="ECO:0000313" key="5">
    <source>
        <dbReference type="EMBL" id="MBM9475334.1"/>
    </source>
</evidence>
<feature type="domain" description="HpcH/HpaI aldolase/citrate lyase" evidence="4">
    <location>
        <begin position="25"/>
        <end position="235"/>
    </location>
</feature>
<dbReference type="Pfam" id="PF03328">
    <property type="entry name" value="HpcH_HpaI"/>
    <property type="match status" value="1"/>
</dbReference>
<comment type="caution">
    <text evidence="5">The sequence shown here is derived from an EMBL/GenBank/DDBJ whole genome shotgun (WGS) entry which is preliminary data.</text>
</comment>
<sequence length="259" mass="27783">MYPQPNRVLQALGEDRVSLGSLTLLQEPAIAEILGSLGYDFLIIDTEHAAADEQTVLAMVRAAEATGATPLIRVRHAEEKELLWALDTGAGGVVIPVVETAEQASRAVDSAKYPPVGHRTLCSAARAAAHGTRRHDFPAYLEWSIANTVVIGLVESVKGLDNLPEILATGIDVVFPGRADLSMDMGLGYAPHHPDVIQAAESVVKQAVAAGKHAGVLAYSVEDAHRWIDLGARFIVYNQPEMMLSDAYREAHQAILGPR</sequence>
<evidence type="ECO:0000259" key="4">
    <source>
        <dbReference type="Pfam" id="PF03328"/>
    </source>
</evidence>
<accession>A0A939C458</accession>
<reference evidence="5" key="1">
    <citation type="submission" date="2021-01" db="EMBL/GenBank/DDBJ databases">
        <title>KCTC 19127 draft genome.</title>
        <authorList>
            <person name="An D."/>
        </authorList>
    </citation>
    <scope>NUCLEOTIDE SEQUENCE</scope>
    <source>
        <strain evidence="5">KCTC 19127</strain>
    </source>
</reference>
<keyword evidence="6" id="KW-1185">Reference proteome</keyword>
<dbReference type="Gene3D" id="3.20.20.60">
    <property type="entry name" value="Phosphoenolpyruvate-binding domains"/>
    <property type="match status" value="1"/>
</dbReference>
<keyword evidence="3" id="KW-0456">Lyase</keyword>
<dbReference type="InterPro" id="IPR015813">
    <property type="entry name" value="Pyrv/PenolPyrv_kinase-like_dom"/>
</dbReference>